<dbReference type="AlphaFoldDB" id="A0A4Q9JUZ5"/>
<dbReference type="Pfam" id="PF01614">
    <property type="entry name" value="IclR_C"/>
    <property type="match status" value="1"/>
</dbReference>
<organism evidence="6 7">
    <name type="scientific">Campylobacter novaezeelandiae</name>
    <dbReference type="NCBI Taxonomy" id="2267891"/>
    <lineage>
        <taxon>Bacteria</taxon>
        <taxon>Pseudomonadati</taxon>
        <taxon>Campylobacterota</taxon>
        <taxon>Epsilonproteobacteria</taxon>
        <taxon>Campylobacterales</taxon>
        <taxon>Campylobacteraceae</taxon>
        <taxon>Campylobacter</taxon>
    </lineage>
</organism>
<dbReference type="SUPFAM" id="SSF46785">
    <property type="entry name" value="Winged helix' DNA-binding domain"/>
    <property type="match status" value="1"/>
</dbReference>
<reference evidence="6 7" key="1">
    <citation type="submission" date="2018-07" db="EMBL/GenBank/DDBJ databases">
        <title>Campylobacter zealandensis sp. nov., isolated from birds and water in New Zealand.</title>
        <authorList>
            <person name="Wilkinson D.A."/>
            <person name="Biggs P.J."/>
            <person name="French N.P."/>
            <person name="Midwinter A.C."/>
        </authorList>
    </citation>
    <scope>NUCLEOTIDE SEQUENCE [LARGE SCALE GENOMIC DNA]</scope>
    <source>
        <strain evidence="6 7">B423b</strain>
    </source>
</reference>
<comment type="caution">
    <text evidence="6">The sequence shown here is derived from an EMBL/GenBank/DDBJ whole genome shotgun (WGS) entry which is preliminary data.</text>
</comment>
<dbReference type="InterPro" id="IPR005471">
    <property type="entry name" value="Tscrpt_reg_IclR_N"/>
</dbReference>
<dbReference type="GO" id="GO:0003700">
    <property type="term" value="F:DNA-binding transcription factor activity"/>
    <property type="evidence" value="ECO:0007669"/>
    <property type="project" value="TreeGrafter"/>
</dbReference>
<evidence type="ECO:0000259" key="5">
    <source>
        <dbReference type="PROSITE" id="PS51078"/>
    </source>
</evidence>
<dbReference type="InterPro" id="IPR036390">
    <property type="entry name" value="WH_DNA-bd_sf"/>
</dbReference>
<dbReference type="GO" id="GO:0045892">
    <property type="term" value="P:negative regulation of DNA-templated transcription"/>
    <property type="evidence" value="ECO:0007669"/>
    <property type="project" value="TreeGrafter"/>
</dbReference>
<dbReference type="PANTHER" id="PTHR30136:SF7">
    <property type="entry name" value="HTH-TYPE TRANSCRIPTIONAL REGULATOR KDGR-RELATED"/>
    <property type="match status" value="1"/>
</dbReference>
<dbReference type="SUPFAM" id="SSF55781">
    <property type="entry name" value="GAF domain-like"/>
    <property type="match status" value="1"/>
</dbReference>
<gene>
    <name evidence="6" type="ORF">DU473_03430</name>
</gene>
<evidence type="ECO:0000313" key="7">
    <source>
        <dbReference type="Proteomes" id="UP000292583"/>
    </source>
</evidence>
<dbReference type="InterPro" id="IPR014757">
    <property type="entry name" value="Tscrpt_reg_IclR_C"/>
</dbReference>
<proteinExistence type="predicted"/>
<dbReference type="Gene3D" id="3.30.450.40">
    <property type="match status" value="1"/>
</dbReference>
<dbReference type="GO" id="GO:0003677">
    <property type="term" value="F:DNA binding"/>
    <property type="evidence" value="ECO:0007669"/>
    <property type="project" value="UniProtKB-KW"/>
</dbReference>
<dbReference type="PROSITE" id="PS51078">
    <property type="entry name" value="ICLR_ED"/>
    <property type="match status" value="1"/>
</dbReference>
<protein>
    <submittedName>
        <fullName evidence="6">IclR family transcriptional regulator</fullName>
    </submittedName>
</protein>
<dbReference type="PANTHER" id="PTHR30136">
    <property type="entry name" value="HELIX-TURN-HELIX TRANSCRIPTIONAL REGULATOR, ICLR FAMILY"/>
    <property type="match status" value="1"/>
</dbReference>
<dbReference type="RefSeq" id="WP_131163578.1">
    <property type="nucleotide sequence ID" value="NZ_QPGQ01000014.1"/>
</dbReference>
<evidence type="ECO:0000313" key="6">
    <source>
        <dbReference type="EMBL" id="TBR81404.1"/>
    </source>
</evidence>
<dbReference type="EMBL" id="QPGR01000005">
    <property type="protein sequence ID" value="TBR81404.1"/>
    <property type="molecule type" value="Genomic_DNA"/>
</dbReference>
<evidence type="ECO:0000256" key="3">
    <source>
        <dbReference type="ARBA" id="ARBA00023163"/>
    </source>
</evidence>
<keyword evidence="1" id="KW-0805">Transcription regulation</keyword>
<accession>A0A4Q9JUZ5</accession>
<dbReference type="SMART" id="SM00346">
    <property type="entry name" value="HTH_ICLR"/>
    <property type="match status" value="1"/>
</dbReference>
<evidence type="ECO:0000256" key="2">
    <source>
        <dbReference type="ARBA" id="ARBA00023125"/>
    </source>
</evidence>
<keyword evidence="2" id="KW-0238">DNA-binding</keyword>
<feature type="domain" description="IclR-ED" evidence="5">
    <location>
        <begin position="65"/>
        <end position="246"/>
    </location>
</feature>
<sequence>MNLHQPTLRVLKILELLAKEKSNLTQISKKTNIPTGTLSPILQTLQDKKYIKCDLINKTYELDSKILELSHSIKSENDILKLIKKHMRNIRDLTHQTCQLGILKGSNVLYIEKVDANNQVQLKSFVGTSYPAYATSLGKALLANKSKKELNALYPKNFEKITPNTLNNIDELINQTKQIKKEKIALESGEMNPQIECMAIAIEHKEKIIAAISISYLIFYSNKEFREKNKKILLEEKEKIEQAIQAFFPNLEELY</sequence>
<evidence type="ECO:0000256" key="1">
    <source>
        <dbReference type="ARBA" id="ARBA00023015"/>
    </source>
</evidence>
<name>A0A4Q9JUZ5_9BACT</name>
<dbReference type="Pfam" id="PF09339">
    <property type="entry name" value="HTH_IclR"/>
    <property type="match status" value="1"/>
</dbReference>
<dbReference type="InterPro" id="IPR036388">
    <property type="entry name" value="WH-like_DNA-bd_sf"/>
</dbReference>
<evidence type="ECO:0000259" key="4">
    <source>
        <dbReference type="PROSITE" id="PS51077"/>
    </source>
</evidence>
<dbReference type="InterPro" id="IPR050707">
    <property type="entry name" value="HTH_MetabolicPath_Reg"/>
</dbReference>
<keyword evidence="7" id="KW-1185">Reference proteome</keyword>
<keyword evidence="3" id="KW-0804">Transcription</keyword>
<dbReference type="Gene3D" id="1.10.10.10">
    <property type="entry name" value="Winged helix-like DNA-binding domain superfamily/Winged helix DNA-binding domain"/>
    <property type="match status" value="1"/>
</dbReference>
<dbReference type="PROSITE" id="PS51077">
    <property type="entry name" value="HTH_ICLR"/>
    <property type="match status" value="1"/>
</dbReference>
<feature type="domain" description="HTH iclR-type" evidence="4">
    <location>
        <begin position="4"/>
        <end position="64"/>
    </location>
</feature>
<dbReference type="Proteomes" id="UP000292583">
    <property type="component" value="Unassembled WGS sequence"/>
</dbReference>
<dbReference type="InterPro" id="IPR029016">
    <property type="entry name" value="GAF-like_dom_sf"/>
</dbReference>
<dbReference type="OrthoDB" id="13103at2"/>